<keyword evidence="1" id="KW-1133">Transmembrane helix</keyword>
<dbReference type="OrthoDB" id="9861226at2"/>
<name>A0A437MPP3_9PROT</name>
<comment type="caution">
    <text evidence="2">The sequence shown here is derived from an EMBL/GenBank/DDBJ whole genome shotgun (WGS) entry which is preliminary data.</text>
</comment>
<dbReference type="RefSeq" id="WP_127786503.1">
    <property type="nucleotide sequence ID" value="NZ_SACL01000001.1"/>
</dbReference>
<reference evidence="2 3" key="1">
    <citation type="submission" date="2019-01" db="EMBL/GenBank/DDBJ databases">
        <authorList>
            <person name="Chen W.-M."/>
        </authorList>
    </citation>
    <scope>NUCLEOTIDE SEQUENCE [LARGE SCALE GENOMIC DNA]</scope>
    <source>
        <strain evidence="2 3">CCP-6</strain>
    </source>
</reference>
<protein>
    <submittedName>
        <fullName evidence="2">Uncharacterized protein</fullName>
    </submittedName>
</protein>
<feature type="transmembrane region" description="Helical" evidence="1">
    <location>
        <begin position="68"/>
        <end position="101"/>
    </location>
</feature>
<keyword evidence="1" id="KW-0472">Membrane</keyword>
<proteinExistence type="predicted"/>
<evidence type="ECO:0000256" key="1">
    <source>
        <dbReference type="SAM" id="Phobius"/>
    </source>
</evidence>
<gene>
    <name evidence="2" type="ORF">EOD42_05885</name>
</gene>
<organism evidence="2 3">
    <name type="scientific">Rhodovarius crocodyli</name>
    <dbReference type="NCBI Taxonomy" id="1979269"/>
    <lineage>
        <taxon>Bacteria</taxon>
        <taxon>Pseudomonadati</taxon>
        <taxon>Pseudomonadota</taxon>
        <taxon>Alphaproteobacteria</taxon>
        <taxon>Acetobacterales</taxon>
        <taxon>Roseomonadaceae</taxon>
        <taxon>Rhodovarius</taxon>
    </lineage>
</organism>
<dbReference type="Proteomes" id="UP000282957">
    <property type="component" value="Unassembled WGS sequence"/>
</dbReference>
<dbReference type="AlphaFoldDB" id="A0A437MPP3"/>
<dbReference type="EMBL" id="SACL01000001">
    <property type="protein sequence ID" value="RVT99608.1"/>
    <property type="molecule type" value="Genomic_DNA"/>
</dbReference>
<evidence type="ECO:0000313" key="3">
    <source>
        <dbReference type="Proteomes" id="UP000282957"/>
    </source>
</evidence>
<evidence type="ECO:0000313" key="2">
    <source>
        <dbReference type="EMBL" id="RVT99608.1"/>
    </source>
</evidence>
<keyword evidence="3" id="KW-1185">Reference proteome</keyword>
<keyword evidence="1" id="KW-0812">Transmembrane</keyword>
<sequence length="110" mass="12096">MFERMQRRPNGERWRFVPGRNFPPVRPHGGARAVEAEPEPGIPLDHDVLGALLAEDARNTRREWRLGLIAASCWIAALVTGVAIPALAAAFAFAPVVALVMELLARDETM</sequence>
<accession>A0A437MPP3</accession>